<dbReference type="GO" id="GO:1990429">
    <property type="term" value="C:peroxisomal importomer complex"/>
    <property type="evidence" value="ECO:0007669"/>
    <property type="project" value="TreeGrafter"/>
</dbReference>
<keyword evidence="8" id="KW-0811">Translocation</keyword>
<dbReference type="GO" id="GO:0005778">
    <property type="term" value="C:peroxisomal membrane"/>
    <property type="evidence" value="ECO:0007669"/>
    <property type="project" value="UniProtKB-SubCell"/>
</dbReference>
<dbReference type="InterPro" id="IPR035463">
    <property type="entry name" value="Pex13"/>
</dbReference>
<dbReference type="PROSITE" id="PS50002">
    <property type="entry name" value="SH3"/>
    <property type="match status" value="1"/>
</dbReference>
<organism evidence="18 19">
    <name type="scientific">Lachancea mirantina</name>
    <dbReference type="NCBI Taxonomy" id="1230905"/>
    <lineage>
        <taxon>Eukaryota</taxon>
        <taxon>Fungi</taxon>
        <taxon>Dikarya</taxon>
        <taxon>Ascomycota</taxon>
        <taxon>Saccharomycotina</taxon>
        <taxon>Saccharomycetes</taxon>
        <taxon>Saccharomycetales</taxon>
        <taxon>Saccharomycetaceae</taxon>
        <taxon>Lachancea</taxon>
    </lineage>
</organism>
<reference evidence="18 19" key="1">
    <citation type="submission" date="2016-03" db="EMBL/GenBank/DDBJ databases">
        <authorList>
            <person name="Devillers H."/>
        </authorList>
    </citation>
    <scope>NUCLEOTIDE SEQUENCE [LARGE SCALE GENOMIC DNA]</scope>
    <source>
        <strain evidence="18">CBS 11717</strain>
    </source>
</reference>
<evidence type="ECO:0000256" key="15">
    <source>
        <dbReference type="SAM" id="MobiDB-lite"/>
    </source>
</evidence>
<dbReference type="AlphaFoldDB" id="A0A1G4JFF9"/>
<gene>
    <name evidence="18" type="ORF">LAMI_0D12134G</name>
</gene>
<keyword evidence="10" id="KW-0576">Peroxisome</keyword>
<evidence type="ECO:0000256" key="14">
    <source>
        <dbReference type="PROSITE-ProRule" id="PRU00192"/>
    </source>
</evidence>
<evidence type="ECO:0000256" key="3">
    <source>
        <dbReference type="ARBA" id="ARBA00022443"/>
    </source>
</evidence>
<dbReference type="STRING" id="1230905.A0A1G4JFF9"/>
<dbReference type="OrthoDB" id="10037838at2759"/>
<dbReference type="EMBL" id="LT598463">
    <property type="protein sequence ID" value="SCU89020.1"/>
    <property type="molecule type" value="Genomic_DNA"/>
</dbReference>
<dbReference type="SMART" id="SM00326">
    <property type="entry name" value="SH3"/>
    <property type="match status" value="1"/>
</dbReference>
<keyword evidence="3 14" id="KW-0728">SH3 domain</keyword>
<evidence type="ECO:0000256" key="10">
    <source>
        <dbReference type="ARBA" id="ARBA00023140"/>
    </source>
</evidence>
<evidence type="ECO:0000259" key="17">
    <source>
        <dbReference type="PROSITE" id="PS50002"/>
    </source>
</evidence>
<dbReference type="FunFam" id="2.30.30.40:FF:000128">
    <property type="entry name" value="Peroxisomal membrane protein (Pex13)"/>
    <property type="match status" value="1"/>
</dbReference>
<evidence type="ECO:0000256" key="11">
    <source>
        <dbReference type="ARBA" id="ARBA00029693"/>
    </source>
</evidence>
<dbReference type="Pfam" id="PF04088">
    <property type="entry name" value="Peroxin-13_N"/>
    <property type="match status" value="1"/>
</dbReference>
<feature type="transmembrane region" description="Helical" evidence="16">
    <location>
        <begin position="263"/>
        <end position="282"/>
    </location>
</feature>
<evidence type="ECO:0000256" key="2">
    <source>
        <dbReference type="ARBA" id="ARBA00006033"/>
    </source>
</evidence>
<evidence type="ECO:0000256" key="7">
    <source>
        <dbReference type="ARBA" id="ARBA00022989"/>
    </source>
</evidence>
<protein>
    <recommendedName>
        <fullName evidence="12">Peroxisomal membrane protein PEX13</fullName>
    </recommendedName>
    <alternativeName>
        <fullName evidence="11">Peroxin-13</fullName>
    </alternativeName>
</protein>
<dbReference type="InterPro" id="IPR036028">
    <property type="entry name" value="SH3-like_dom_sf"/>
</dbReference>
<proteinExistence type="inferred from homology"/>
<keyword evidence="4" id="KW-0813">Transport</keyword>
<dbReference type="PANTHER" id="PTHR19332">
    <property type="entry name" value="PEROXISOMAL MEMBRANE PROTEIN PEX13"/>
    <property type="match status" value="1"/>
</dbReference>
<comment type="subcellular location">
    <subcellularLocation>
        <location evidence="1">Peroxisome membrane</location>
        <topology evidence="1">Single-pass membrane protein</topology>
    </subcellularLocation>
</comment>
<evidence type="ECO:0000256" key="4">
    <source>
        <dbReference type="ARBA" id="ARBA00022448"/>
    </source>
</evidence>
<evidence type="ECO:0000256" key="8">
    <source>
        <dbReference type="ARBA" id="ARBA00023010"/>
    </source>
</evidence>
<evidence type="ECO:0000256" key="13">
    <source>
        <dbReference type="ARBA" id="ARBA00065871"/>
    </source>
</evidence>
<accession>A0A1G4JFF9</accession>
<dbReference type="Proteomes" id="UP000191024">
    <property type="component" value="Chromosome D"/>
</dbReference>
<evidence type="ECO:0000256" key="12">
    <source>
        <dbReference type="ARBA" id="ARBA00034535"/>
    </source>
</evidence>
<keyword evidence="9 16" id="KW-0472">Membrane</keyword>
<evidence type="ECO:0000313" key="19">
    <source>
        <dbReference type="Proteomes" id="UP000191024"/>
    </source>
</evidence>
<keyword evidence="19" id="KW-1185">Reference proteome</keyword>
<dbReference type="CDD" id="cd11771">
    <property type="entry name" value="SH3_Pex13p_fungal"/>
    <property type="match status" value="1"/>
</dbReference>
<dbReference type="Pfam" id="PF00018">
    <property type="entry name" value="SH3_1"/>
    <property type="match status" value="1"/>
</dbReference>
<keyword evidence="7 16" id="KW-1133">Transmembrane helix</keyword>
<feature type="compositionally biased region" description="Polar residues" evidence="15">
    <location>
        <begin position="29"/>
        <end position="45"/>
    </location>
</feature>
<dbReference type="GO" id="GO:0016560">
    <property type="term" value="P:protein import into peroxisome matrix, docking"/>
    <property type="evidence" value="ECO:0007669"/>
    <property type="project" value="InterPro"/>
</dbReference>
<evidence type="ECO:0000313" key="18">
    <source>
        <dbReference type="EMBL" id="SCU89020.1"/>
    </source>
</evidence>
<keyword evidence="5 16" id="KW-0812">Transmembrane</keyword>
<evidence type="ECO:0000256" key="5">
    <source>
        <dbReference type="ARBA" id="ARBA00022692"/>
    </source>
</evidence>
<name>A0A1G4JFF9_9SACH</name>
<feature type="compositionally biased region" description="Basic and acidic residues" evidence="15">
    <location>
        <begin position="48"/>
        <end position="57"/>
    </location>
</feature>
<dbReference type="SUPFAM" id="SSF50044">
    <property type="entry name" value="SH3-domain"/>
    <property type="match status" value="1"/>
</dbReference>
<evidence type="ECO:0000256" key="6">
    <source>
        <dbReference type="ARBA" id="ARBA00022927"/>
    </source>
</evidence>
<evidence type="ECO:0000256" key="9">
    <source>
        <dbReference type="ARBA" id="ARBA00023136"/>
    </source>
</evidence>
<comment type="subunit">
    <text evidence="13">Interacts (via SH3 domain) with PEX14 (via SH3-binding motif); forming the PEX13-PEX14 docking complex.</text>
</comment>
<evidence type="ECO:0000256" key="1">
    <source>
        <dbReference type="ARBA" id="ARBA00004549"/>
    </source>
</evidence>
<keyword evidence="6" id="KW-0653">Protein transport</keyword>
<comment type="similarity">
    <text evidence="2">Belongs to the peroxin-13 family.</text>
</comment>
<dbReference type="Gene3D" id="2.30.30.40">
    <property type="entry name" value="SH3 Domains"/>
    <property type="match status" value="1"/>
</dbReference>
<dbReference type="InterPro" id="IPR007223">
    <property type="entry name" value="Peroxin-13_N"/>
</dbReference>
<dbReference type="InterPro" id="IPR001452">
    <property type="entry name" value="SH3_domain"/>
</dbReference>
<sequence>MSSSTSLPRPKPWETNQANIPNEPDVNIAGSSVSSLTNQADNASASDGRPDLPEKPDGLGSVTNTSNVAHMRNNMNGGIGSYYNGNSAYGGAYGNSPYGGGFGSMYGSGYGSLYGGGYGSMYGGGFGTPYGGGMYGMNGGANGPQNLAESTQATFQLIEGLIGAVAGFAQMLEATYMATHNSFFTMISVAEQFSSLKEMVGSFFGIFAAMKVLKKVLYKLSNGRLGSPPQRAKTLQNGEKTGLIEEFDRFQASDGKARPKRRISWKPLLVFLAAVFGFPYLLNKFITGLARVQSRKLGTRISGDGTLDPRNLEFGRAIYDFTPENPQIEVTLKKGDLMAIISKDDPLGNVSQWWKVRTKRGDIGYAPHNYIEVIKRRNQIESVEEERGPEQTAVAEDS</sequence>
<evidence type="ECO:0000256" key="16">
    <source>
        <dbReference type="SAM" id="Phobius"/>
    </source>
</evidence>
<dbReference type="PANTHER" id="PTHR19332:SF1">
    <property type="entry name" value="PEROXISOMAL MEMBRANE PROTEIN PEX13"/>
    <property type="match status" value="1"/>
</dbReference>
<feature type="region of interest" description="Disordered" evidence="15">
    <location>
        <begin position="1"/>
        <end position="65"/>
    </location>
</feature>
<feature type="domain" description="SH3" evidence="17">
    <location>
        <begin position="310"/>
        <end position="376"/>
    </location>
</feature>